<evidence type="ECO:0000313" key="1">
    <source>
        <dbReference type="EMBL" id="QLG05002.1"/>
    </source>
</evidence>
<sequence>MKGVFGDCQFTCFPDCQLALPPDSAKNQFYAVVQQRAPT</sequence>
<protein>
    <submittedName>
        <fullName evidence="1">Uncharacterized protein</fullName>
    </submittedName>
</protein>
<keyword evidence="1" id="KW-0614">Plasmid</keyword>
<name>A0A7S6C820_PSEAI</name>
<accession>A0A7S6C820</accession>
<reference evidence="1" key="1">
    <citation type="submission" date="2019-12" db="EMBL/GenBank/DDBJ databases">
        <title>Compelete sequence of pSE5369-VIM.</title>
        <authorList>
            <person name="Zhou D."/>
        </authorList>
    </citation>
    <scope>NUCLEOTIDE SEQUENCE</scope>
    <source>
        <strain evidence="1">SE5369</strain>
        <plasmid evidence="1">pSE5369-VIM</plasmid>
    </source>
</reference>
<proteinExistence type="predicted"/>
<dbReference type="EMBL" id="MN894888">
    <property type="protein sequence ID" value="QLG05002.1"/>
    <property type="molecule type" value="Genomic_DNA"/>
</dbReference>
<geneLocation type="plasmid" evidence="1">
    <name>pSE5369-VIM</name>
</geneLocation>
<organism evidence="1">
    <name type="scientific">Pseudomonas aeruginosa</name>
    <dbReference type="NCBI Taxonomy" id="287"/>
    <lineage>
        <taxon>Bacteria</taxon>
        <taxon>Pseudomonadati</taxon>
        <taxon>Pseudomonadota</taxon>
        <taxon>Gammaproteobacteria</taxon>
        <taxon>Pseudomonadales</taxon>
        <taxon>Pseudomonadaceae</taxon>
        <taxon>Pseudomonas</taxon>
    </lineage>
</organism>
<dbReference type="AlphaFoldDB" id="A0A7S6C820"/>